<dbReference type="InterPro" id="IPR042217">
    <property type="entry name" value="T4SS_VirB10/TrbI"/>
</dbReference>
<keyword evidence="5 7" id="KW-0472">Membrane</keyword>
<dbReference type="CDD" id="cd16429">
    <property type="entry name" value="VirB10"/>
    <property type="match status" value="1"/>
</dbReference>
<reference evidence="8 9" key="1">
    <citation type="submission" date="2019-07" db="EMBL/GenBank/DDBJ databases">
        <title>Tepidimonas charontis SPSP-6 draft genome.</title>
        <authorList>
            <person name="Da Costa M.S."/>
            <person name="Froufe H.J.C."/>
            <person name="Egas C."/>
            <person name="Albuquerque L."/>
        </authorList>
    </citation>
    <scope>NUCLEOTIDE SEQUENCE [LARGE SCALE GENOMIC DNA]</scope>
    <source>
        <strain evidence="8 9">SPSP-6</strain>
    </source>
</reference>
<evidence type="ECO:0000313" key="8">
    <source>
        <dbReference type="EMBL" id="TSE30912.1"/>
    </source>
</evidence>
<dbReference type="EMBL" id="VJON01000050">
    <property type="protein sequence ID" value="TSE30912.1"/>
    <property type="molecule type" value="Genomic_DNA"/>
</dbReference>
<keyword evidence="9" id="KW-1185">Reference proteome</keyword>
<dbReference type="Proteomes" id="UP000318294">
    <property type="component" value="Unassembled WGS sequence"/>
</dbReference>
<evidence type="ECO:0000256" key="3">
    <source>
        <dbReference type="ARBA" id="ARBA00022692"/>
    </source>
</evidence>
<comment type="similarity">
    <text evidence="2">Belongs to the TrbI/VirB10 family.</text>
</comment>
<proteinExistence type="inferred from homology"/>
<dbReference type="OrthoDB" id="9766860at2"/>
<keyword evidence="4 7" id="KW-1133">Transmembrane helix</keyword>
<feature type="region of interest" description="Disordered" evidence="6">
    <location>
        <begin position="106"/>
        <end position="128"/>
    </location>
</feature>
<evidence type="ECO:0000256" key="7">
    <source>
        <dbReference type="SAM" id="Phobius"/>
    </source>
</evidence>
<evidence type="ECO:0000256" key="2">
    <source>
        <dbReference type="ARBA" id="ARBA00010265"/>
    </source>
</evidence>
<dbReference type="GO" id="GO:0016020">
    <property type="term" value="C:membrane"/>
    <property type="evidence" value="ECO:0007669"/>
    <property type="project" value="UniProtKB-SubCell"/>
</dbReference>
<dbReference type="RefSeq" id="WP_144329224.1">
    <property type="nucleotide sequence ID" value="NZ_VJON01000050.1"/>
</dbReference>
<accession>A0A554X503</accession>
<sequence>MESVYDDKDLTADVAGNGIVLPEKAKGIAPEPKPTKGLSRKGLFIASSAVALLVGGIVFGISTTPTAPKSSGVGAGGDDEGAGQVATVGNAPDVRASAAASASAVPNSASVAVQPPPGPATAAPPSPREQYLEWREKHYYDRLRARLTAEDQAYTAKLLDDAASPSAGLRGLQKVAAATGAMGRPTAAAAAAAPVAEARERSLDADRAALREMVRHEVAKVAPAAAQTPATTTDDGYLQNTVRDKRPGYEIAAGTIIPAVLLSAINSDLPGSIIAQVRQPVYDTFDYRKLLIPAGTRIVGRYSSDINYGQERVMVAWDEMIFPNGRRINIAGMPGTDAQGASGMRDKVDTHFWRTWGNALLVSLIGAAAQQAQPQNQGTFNTPTASQQATAAAANSLNETASQVLRKNLNVAPTLEIRPGYLFNIMVNKSVSLPEYKE</sequence>
<gene>
    <name evidence="8" type="primary">ptlG_2</name>
    <name evidence="8" type="ORF">Tchar_02362</name>
</gene>
<dbReference type="Pfam" id="PF03743">
    <property type="entry name" value="TrbI"/>
    <property type="match status" value="1"/>
</dbReference>
<keyword evidence="3 7" id="KW-0812">Transmembrane</keyword>
<dbReference type="Gene3D" id="2.40.128.260">
    <property type="entry name" value="Type IV secretion system, VirB10/TraB/TrbI"/>
    <property type="match status" value="1"/>
</dbReference>
<evidence type="ECO:0000256" key="6">
    <source>
        <dbReference type="SAM" id="MobiDB-lite"/>
    </source>
</evidence>
<evidence type="ECO:0000313" key="9">
    <source>
        <dbReference type="Proteomes" id="UP000318294"/>
    </source>
</evidence>
<protein>
    <submittedName>
        <fullName evidence="8">Type IV secretion system protein PtlG</fullName>
    </submittedName>
</protein>
<feature type="compositionally biased region" description="Pro residues" evidence="6">
    <location>
        <begin position="114"/>
        <end position="127"/>
    </location>
</feature>
<feature type="transmembrane region" description="Helical" evidence="7">
    <location>
        <begin position="42"/>
        <end position="61"/>
    </location>
</feature>
<feature type="region of interest" description="Disordered" evidence="6">
    <location>
        <begin position="221"/>
        <end position="241"/>
    </location>
</feature>
<dbReference type="AlphaFoldDB" id="A0A554X503"/>
<evidence type="ECO:0000256" key="5">
    <source>
        <dbReference type="ARBA" id="ARBA00023136"/>
    </source>
</evidence>
<dbReference type="InterPro" id="IPR005498">
    <property type="entry name" value="T4SS_VirB10/TraB/TrbI"/>
</dbReference>
<name>A0A554X503_9BURK</name>
<organism evidence="8 9">
    <name type="scientific">Tepidimonas charontis</name>
    <dbReference type="NCBI Taxonomy" id="2267262"/>
    <lineage>
        <taxon>Bacteria</taxon>
        <taxon>Pseudomonadati</taxon>
        <taxon>Pseudomonadota</taxon>
        <taxon>Betaproteobacteria</taxon>
        <taxon>Burkholderiales</taxon>
        <taxon>Tepidimonas</taxon>
    </lineage>
</organism>
<evidence type="ECO:0000256" key="1">
    <source>
        <dbReference type="ARBA" id="ARBA00004167"/>
    </source>
</evidence>
<evidence type="ECO:0000256" key="4">
    <source>
        <dbReference type="ARBA" id="ARBA00022989"/>
    </source>
</evidence>
<feature type="compositionally biased region" description="Low complexity" evidence="6">
    <location>
        <begin position="222"/>
        <end position="233"/>
    </location>
</feature>
<comment type="subcellular location">
    <subcellularLocation>
        <location evidence="1">Membrane</location>
        <topology evidence="1">Single-pass membrane protein</topology>
    </subcellularLocation>
</comment>
<comment type="caution">
    <text evidence="8">The sequence shown here is derived from an EMBL/GenBank/DDBJ whole genome shotgun (WGS) entry which is preliminary data.</text>
</comment>